<sequence length="105" mass="11814">MLLRNRTTCHQRRSYDVPRFDSISVTGVASAVLISRRFAVRTVVVFVTEVRSANDGHFHRGGSQCERWSFPSRRFVVQTMVIFIAEVCGSANSGRSLELVVLVLL</sequence>
<evidence type="ECO:0000313" key="2">
    <source>
        <dbReference type="Proteomes" id="UP000501690"/>
    </source>
</evidence>
<dbReference type="Proteomes" id="UP000501690">
    <property type="component" value="Linkage Group LG4"/>
</dbReference>
<accession>A0A4D6LP37</accession>
<organism evidence="1 2">
    <name type="scientific">Vigna unguiculata</name>
    <name type="common">Cowpea</name>
    <dbReference type="NCBI Taxonomy" id="3917"/>
    <lineage>
        <taxon>Eukaryota</taxon>
        <taxon>Viridiplantae</taxon>
        <taxon>Streptophyta</taxon>
        <taxon>Embryophyta</taxon>
        <taxon>Tracheophyta</taxon>
        <taxon>Spermatophyta</taxon>
        <taxon>Magnoliopsida</taxon>
        <taxon>eudicotyledons</taxon>
        <taxon>Gunneridae</taxon>
        <taxon>Pentapetalae</taxon>
        <taxon>rosids</taxon>
        <taxon>fabids</taxon>
        <taxon>Fabales</taxon>
        <taxon>Fabaceae</taxon>
        <taxon>Papilionoideae</taxon>
        <taxon>50 kb inversion clade</taxon>
        <taxon>NPAAA clade</taxon>
        <taxon>indigoferoid/millettioid clade</taxon>
        <taxon>Phaseoleae</taxon>
        <taxon>Vigna</taxon>
    </lineage>
</organism>
<keyword evidence="2" id="KW-1185">Reference proteome</keyword>
<protein>
    <submittedName>
        <fullName evidence="1">Uncharacterized protein</fullName>
    </submittedName>
</protein>
<dbReference type="EMBL" id="CP039348">
    <property type="protein sequence ID" value="QCD90270.1"/>
    <property type="molecule type" value="Genomic_DNA"/>
</dbReference>
<reference evidence="1 2" key="1">
    <citation type="submission" date="2019-04" db="EMBL/GenBank/DDBJ databases">
        <title>An improved genome assembly and genetic linkage map for asparagus bean, Vigna unguiculata ssp. sesquipedialis.</title>
        <authorList>
            <person name="Xia Q."/>
            <person name="Zhang R."/>
            <person name="Dong Y."/>
        </authorList>
    </citation>
    <scope>NUCLEOTIDE SEQUENCE [LARGE SCALE GENOMIC DNA]</scope>
    <source>
        <tissue evidence="1">Leaf</tissue>
    </source>
</reference>
<name>A0A4D6LP37_VIGUN</name>
<proteinExistence type="predicted"/>
<gene>
    <name evidence="1" type="ORF">DEO72_LG4g1225</name>
</gene>
<evidence type="ECO:0000313" key="1">
    <source>
        <dbReference type="EMBL" id="QCD90270.1"/>
    </source>
</evidence>
<dbReference type="AlphaFoldDB" id="A0A4D6LP37"/>